<gene>
    <name evidence="1" type="ORF">K3G42_023652</name>
</gene>
<evidence type="ECO:0000313" key="1">
    <source>
        <dbReference type="EMBL" id="KAH7992524.1"/>
    </source>
</evidence>
<keyword evidence="2" id="KW-1185">Reference proteome</keyword>
<comment type="caution">
    <text evidence="1">The sequence shown here is derived from an EMBL/GenBank/DDBJ whole genome shotgun (WGS) entry which is preliminary data.</text>
</comment>
<dbReference type="Proteomes" id="UP000827872">
    <property type="component" value="Linkage Group LG03"/>
</dbReference>
<sequence>MLYFWCVGKTSENSFPWFNPLLLECVYANSSLCLSVVQLWLAVPHLNAPFSMFRQWSIKIKKIERLMAQTCDVMAIVMLPHPRAPQQPLVMILEVDSTGLIARF</sequence>
<evidence type="ECO:0000313" key="2">
    <source>
        <dbReference type="Proteomes" id="UP000827872"/>
    </source>
</evidence>
<reference evidence="1" key="1">
    <citation type="submission" date="2021-08" db="EMBL/GenBank/DDBJ databases">
        <title>The first chromosome-level gecko genome reveals the dynamic sex chromosomes of Neotropical dwarf geckos (Sphaerodactylidae: Sphaerodactylus).</title>
        <authorList>
            <person name="Pinto B.J."/>
            <person name="Keating S.E."/>
            <person name="Gamble T."/>
        </authorList>
    </citation>
    <scope>NUCLEOTIDE SEQUENCE</scope>
    <source>
        <strain evidence="1">TG3544</strain>
    </source>
</reference>
<accession>A0ACB8EJ21</accession>
<name>A0ACB8EJ21_9SAUR</name>
<dbReference type="EMBL" id="CM037616">
    <property type="protein sequence ID" value="KAH7992524.1"/>
    <property type="molecule type" value="Genomic_DNA"/>
</dbReference>
<proteinExistence type="predicted"/>
<protein>
    <submittedName>
        <fullName evidence="1">Uncharacterized protein</fullName>
    </submittedName>
</protein>
<organism evidence="1 2">
    <name type="scientific">Sphaerodactylus townsendi</name>
    <dbReference type="NCBI Taxonomy" id="933632"/>
    <lineage>
        <taxon>Eukaryota</taxon>
        <taxon>Metazoa</taxon>
        <taxon>Chordata</taxon>
        <taxon>Craniata</taxon>
        <taxon>Vertebrata</taxon>
        <taxon>Euteleostomi</taxon>
        <taxon>Lepidosauria</taxon>
        <taxon>Squamata</taxon>
        <taxon>Bifurcata</taxon>
        <taxon>Gekkota</taxon>
        <taxon>Sphaerodactylidae</taxon>
        <taxon>Sphaerodactylus</taxon>
    </lineage>
</organism>